<dbReference type="PANTHER" id="PTHR48249:SF3">
    <property type="entry name" value="MEDIATOR OF RNA POLYMERASE II TRANSCRIPTION SUBUNIT 13"/>
    <property type="match status" value="1"/>
</dbReference>
<dbReference type="Proteomes" id="UP000792457">
    <property type="component" value="Unassembled WGS sequence"/>
</dbReference>
<dbReference type="GO" id="GO:0003713">
    <property type="term" value="F:transcription coactivator activity"/>
    <property type="evidence" value="ECO:0007669"/>
    <property type="project" value="TreeGrafter"/>
</dbReference>
<dbReference type="OrthoDB" id="103819at2759"/>
<sequence>MDGQTQRLLEEWRQFYPIDAKYFSREMGAEGHSLPPAVEVLVGGVRMRYPSCYVLLTDMDDMPSLHPHLGMVPPCGAVSANPSVSKTAVATSVGANTGCRAPHHHMSTHHNGHHHHRHHHHHHHHHGMSSPSHVMAAAQHSLLLMGAGAAGAGSGLGVGDVGEGDCAAYALPEYVWRDAILNPLENLTVQSESSRPSECAERPPASQEPGHWSFADPTRKAVCTCVK</sequence>
<gene>
    <name evidence="9" type="ORF">J437_LFUL005478</name>
</gene>
<evidence type="ECO:0000256" key="2">
    <source>
        <dbReference type="ARBA" id="ARBA00009354"/>
    </source>
</evidence>
<dbReference type="GO" id="GO:0045944">
    <property type="term" value="P:positive regulation of transcription by RNA polymerase II"/>
    <property type="evidence" value="ECO:0007669"/>
    <property type="project" value="TreeGrafter"/>
</dbReference>
<evidence type="ECO:0000256" key="8">
    <source>
        <dbReference type="SAM" id="MobiDB-lite"/>
    </source>
</evidence>
<keyword evidence="4" id="KW-0678">Repressor</keyword>
<evidence type="ECO:0000256" key="5">
    <source>
        <dbReference type="ARBA" id="ARBA00023015"/>
    </source>
</evidence>
<evidence type="ECO:0000313" key="10">
    <source>
        <dbReference type="Proteomes" id="UP000792457"/>
    </source>
</evidence>
<proteinExistence type="inferred from homology"/>
<organism evidence="9 10">
    <name type="scientific">Ladona fulva</name>
    <name type="common">Scarce chaser dragonfly</name>
    <name type="synonym">Libellula fulva</name>
    <dbReference type="NCBI Taxonomy" id="123851"/>
    <lineage>
        <taxon>Eukaryota</taxon>
        <taxon>Metazoa</taxon>
        <taxon>Ecdysozoa</taxon>
        <taxon>Arthropoda</taxon>
        <taxon>Hexapoda</taxon>
        <taxon>Insecta</taxon>
        <taxon>Pterygota</taxon>
        <taxon>Palaeoptera</taxon>
        <taxon>Odonata</taxon>
        <taxon>Epiprocta</taxon>
        <taxon>Anisoptera</taxon>
        <taxon>Libelluloidea</taxon>
        <taxon>Libellulidae</taxon>
        <taxon>Ladona</taxon>
    </lineage>
</organism>
<dbReference type="GO" id="GO:0016592">
    <property type="term" value="C:mediator complex"/>
    <property type="evidence" value="ECO:0007669"/>
    <property type="project" value="TreeGrafter"/>
</dbReference>
<reference evidence="9" key="1">
    <citation type="submission" date="2013-04" db="EMBL/GenBank/DDBJ databases">
        <authorList>
            <person name="Qu J."/>
            <person name="Murali S.C."/>
            <person name="Bandaranaike D."/>
            <person name="Bellair M."/>
            <person name="Blankenburg K."/>
            <person name="Chao H."/>
            <person name="Dinh H."/>
            <person name="Doddapaneni H."/>
            <person name="Downs B."/>
            <person name="Dugan-Rocha S."/>
            <person name="Elkadiri S."/>
            <person name="Gnanaolivu R.D."/>
            <person name="Hernandez B."/>
            <person name="Javaid M."/>
            <person name="Jayaseelan J.C."/>
            <person name="Lee S."/>
            <person name="Li M."/>
            <person name="Ming W."/>
            <person name="Munidasa M."/>
            <person name="Muniz J."/>
            <person name="Nguyen L."/>
            <person name="Ongeri F."/>
            <person name="Osuji N."/>
            <person name="Pu L.-L."/>
            <person name="Puazo M."/>
            <person name="Qu C."/>
            <person name="Quiroz J."/>
            <person name="Raj R."/>
            <person name="Weissenberger G."/>
            <person name="Xin Y."/>
            <person name="Zou X."/>
            <person name="Han Y."/>
            <person name="Richards S."/>
            <person name="Worley K."/>
            <person name="Muzny D."/>
            <person name="Gibbs R."/>
        </authorList>
    </citation>
    <scope>NUCLEOTIDE SEQUENCE</scope>
    <source>
        <strain evidence="9">Sampled in the wild</strain>
    </source>
</reference>
<name>A0A8K0JXX1_LADFU</name>
<comment type="similarity">
    <text evidence="2">Belongs to the Mediator complex subunit 13 family.</text>
</comment>
<keyword evidence="5" id="KW-0805">Transcription regulation</keyword>
<dbReference type="EMBL" id="KZ308185">
    <property type="protein sequence ID" value="KAG8224144.1"/>
    <property type="molecule type" value="Genomic_DNA"/>
</dbReference>
<feature type="region of interest" description="Disordered" evidence="8">
    <location>
        <begin position="102"/>
        <end position="130"/>
    </location>
</feature>
<evidence type="ECO:0000256" key="6">
    <source>
        <dbReference type="ARBA" id="ARBA00023163"/>
    </source>
</evidence>
<dbReference type="InterPro" id="IPR051139">
    <property type="entry name" value="Mediator_complx_sub13"/>
</dbReference>
<evidence type="ECO:0000256" key="7">
    <source>
        <dbReference type="ARBA" id="ARBA00023242"/>
    </source>
</evidence>
<evidence type="ECO:0000256" key="4">
    <source>
        <dbReference type="ARBA" id="ARBA00022491"/>
    </source>
</evidence>
<keyword evidence="6" id="KW-0804">Transcription</keyword>
<accession>A0A8K0JXX1</accession>
<keyword evidence="10" id="KW-1185">Reference proteome</keyword>
<feature type="region of interest" description="Disordered" evidence="8">
    <location>
        <begin position="192"/>
        <end position="213"/>
    </location>
</feature>
<comment type="caution">
    <text evidence="9">The sequence shown here is derived from an EMBL/GenBank/DDBJ whole genome shotgun (WGS) entry which is preliminary data.</text>
</comment>
<keyword evidence="7" id="KW-0539">Nucleus</keyword>
<feature type="compositionally biased region" description="Basic residues" evidence="8">
    <location>
        <begin position="102"/>
        <end position="127"/>
    </location>
</feature>
<protein>
    <recommendedName>
        <fullName evidence="3">Mediator of RNA polymerase II transcription subunit 13</fullName>
    </recommendedName>
</protein>
<dbReference type="PANTHER" id="PTHR48249">
    <property type="entry name" value="MEDIATOR OF RNA POLYMERASE II TRANSCRIPTION SUBUNIT 13"/>
    <property type="match status" value="1"/>
</dbReference>
<evidence type="ECO:0000256" key="3">
    <source>
        <dbReference type="ARBA" id="ARBA00019618"/>
    </source>
</evidence>
<evidence type="ECO:0000256" key="1">
    <source>
        <dbReference type="ARBA" id="ARBA00004123"/>
    </source>
</evidence>
<evidence type="ECO:0000313" key="9">
    <source>
        <dbReference type="EMBL" id="KAG8224144.1"/>
    </source>
</evidence>
<comment type="subcellular location">
    <subcellularLocation>
        <location evidence="1">Nucleus</location>
    </subcellularLocation>
</comment>
<dbReference type="AlphaFoldDB" id="A0A8K0JXX1"/>
<reference evidence="9" key="2">
    <citation type="submission" date="2017-10" db="EMBL/GenBank/DDBJ databases">
        <title>Ladona fulva Genome sequencing and assembly.</title>
        <authorList>
            <person name="Murali S."/>
            <person name="Richards S."/>
            <person name="Bandaranaike D."/>
            <person name="Bellair M."/>
            <person name="Blankenburg K."/>
            <person name="Chao H."/>
            <person name="Dinh H."/>
            <person name="Doddapaneni H."/>
            <person name="Dugan-Rocha S."/>
            <person name="Elkadiri S."/>
            <person name="Gnanaolivu R."/>
            <person name="Hernandez B."/>
            <person name="Skinner E."/>
            <person name="Javaid M."/>
            <person name="Lee S."/>
            <person name="Li M."/>
            <person name="Ming W."/>
            <person name="Munidasa M."/>
            <person name="Muniz J."/>
            <person name="Nguyen L."/>
            <person name="Hughes D."/>
            <person name="Osuji N."/>
            <person name="Pu L.-L."/>
            <person name="Puazo M."/>
            <person name="Qu C."/>
            <person name="Quiroz J."/>
            <person name="Raj R."/>
            <person name="Weissenberger G."/>
            <person name="Xin Y."/>
            <person name="Zou X."/>
            <person name="Han Y."/>
            <person name="Worley K."/>
            <person name="Muzny D."/>
            <person name="Gibbs R."/>
        </authorList>
    </citation>
    <scope>NUCLEOTIDE SEQUENCE</scope>
    <source>
        <strain evidence="9">Sampled in the wild</strain>
    </source>
</reference>